<dbReference type="Proteomes" id="UP000184532">
    <property type="component" value="Unassembled WGS sequence"/>
</dbReference>
<dbReference type="OrthoDB" id="665223at2"/>
<dbReference type="AlphaFoldDB" id="A0A1M5JSE5"/>
<evidence type="ECO:0000259" key="2">
    <source>
        <dbReference type="Pfam" id="PF21347"/>
    </source>
</evidence>
<evidence type="ECO:0000313" key="3">
    <source>
        <dbReference type="EMBL" id="SHG43464.1"/>
    </source>
</evidence>
<dbReference type="InterPro" id="IPR049279">
    <property type="entry name" value="DUF3108-like"/>
</dbReference>
<proteinExistence type="predicted"/>
<accession>A0A1M5JSE5</accession>
<keyword evidence="1" id="KW-0732">Signal</keyword>
<name>A0A1M5JSE5_9FLAO</name>
<feature type="domain" description="DUF3108" evidence="2">
    <location>
        <begin position="34"/>
        <end position="229"/>
    </location>
</feature>
<dbReference type="Pfam" id="PF21347">
    <property type="entry name" value="DUF3108_like"/>
    <property type="match status" value="1"/>
</dbReference>
<protein>
    <recommendedName>
        <fullName evidence="2">DUF3108 domain-containing protein</fullName>
    </recommendedName>
</protein>
<dbReference type="EMBL" id="FQWL01000002">
    <property type="protein sequence ID" value="SHG43464.1"/>
    <property type="molecule type" value="Genomic_DNA"/>
</dbReference>
<sequence length="234" mass="26038">MKHLLMAVFAAGLLANFSSYGQSNSCSKYYSTVKGAKFTYTNYDRNDKKQGAISLEVVKVENKGDKTEAKMKMRLLNKKGKETNNMEYGFVCEGDVVKIDYKSLMPADMINQMGVTGEVKFSGTDIELPNDLKVGQELADARVNMNIDMGVTSMTFNVETLDRKIEKKEKITTSAGTFDCFLLTENHVLTMPMGGDQNSKSETWIAEGIGMVKQVTYGRHGDVDMTSELTDYSQ</sequence>
<dbReference type="Gene3D" id="2.40.360.20">
    <property type="match status" value="1"/>
</dbReference>
<evidence type="ECO:0000256" key="1">
    <source>
        <dbReference type="SAM" id="SignalP"/>
    </source>
</evidence>
<dbReference type="STRING" id="570519.SAMN04488116_1193"/>
<organism evidence="3 4">
    <name type="scientific">Flagellimonas flava</name>
    <dbReference type="NCBI Taxonomy" id="570519"/>
    <lineage>
        <taxon>Bacteria</taxon>
        <taxon>Pseudomonadati</taxon>
        <taxon>Bacteroidota</taxon>
        <taxon>Flavobacteriia</taxon>
        <taxon>Flavobacteriales</taxon>
        <taxon>Flavobacteriaceae</taxon>
        <taxon>Flagellimonas</taxon>
    </lineage>
</organism>
<dbReference type="RefSeq" id="WP_073177235.1">
    <property type="nucleotide sequence ID" value="NZ_FQWL01000002.1"/>
</dbReference>
<keyword evidence="4" id="KW-1185">Reference proteome</keyword>
<reference evidence="4" key="1">
    <citation type="submission" date="2016-11" db="EMBL/GenBank/DDBJ databases">
        <authorList>
            <person name="Varghese N."/>
            <person name="Submissions S."/>
        </authorList>
    </citation>
    <scope>NUCLEOTIDE SEQUENCE [LARGE SCALE GENOMIC DNA]</scope>
    <source>
        <strain evidence="4">DSM 22638</strain>
    </source>
</reference>
<feature type="chain" id="PRO_5012657641" description="DUF3108 domain-containing protein" evidence="1">
    <location>
        <begin position="22"/>
        <end position="234"/>
    </location>
</feature>
<feature type="signal peptide" evidence="1">
    <location>
        <begin position="1"/>
        <end position="21"/>
    </location>
</feature>
<evidence type="ECO:0000313" key="4">
    <source>
        <dbReference type="Proteomes" id="UP000184532"/>
    </source>
</evidence>
<gene>
    <name evidence="3" type="ORF">SAMN04488116_1193</name>
</gene>